<comment type="caution">
    <text evidence="2">The sequence shown here is derived from an EMBL/GenBank/DDBJ whole genome shotgun (WGS) entry which is preliminary data.</text>
</comment>
<keyword evidence="3" id="KW-1185">Reference proteome</keyword>
<evidence type="ECO:0000256" key="1">
    <source>
        <dbReference type="SAM" id="MobiDB-lite"/>
    </source>
</evidence>
<feature type="region of interest" description="Disordered" evidence="1">
    <location>
        <begin position="386"/>
        <end position="650"/>
    </location>
</feature>
<organism evidence="2 3">
    <name type="scientific">Prorocentrum cordatum</name>
    <dbReference type="NCBI Taxonomy" id="2364126"/>
    <lineage>
        <taxon>Eukaryota</taxon>
        <taxon>Sar</taxon>
        <taxon>Alveolata</taxon>
        <taxon>Dinophyceae</taxon>
        <taxon>Prorocentrales</taxon>
        <taxon>Prorocentraceae</taxon>
        <taxon>Prorocentrum</taxon>
    </lineage>
</organism>
<proteinExistence type="predicted"/>
<feature type="region of interest" description="Disordered" evidence="1">
    <location>
        <begin position="134"/>
        <end position="268"/>
    </location>
</feature>
<sequence length="650" mass="67456">MVLGPWRAEHKRAAKDLEALRLAFEWQGPAALLSSQLDFEADEAARVAALAVAAGPHGATARRLEAPVIGMGGWELEGEVMGDGSSRRTRAVCTFEVDGAKVLLPGLWRPSRSAAEDDASSILEGFRRCGLLGAQQAAGSRQGTAAPPPPQGANGGFVARPAAPGRATGAAPPPPPPPAAAPPLLGSGAPPPAAHSAAAPAPAAPPAAAPRHPRAGGVPGPPAPLPAAQQPGQEPQPPAPPPPARSQFQKNTLAAPVAAGSARASRGGKLRVVVEKAEQGFAACVYPARGQDEAAAAVRAPWRSSQERASQDADRMVDLYDRTSSTGAVRALAGAMVNDETGTAPPPSQAPLLPRAGDGSGALPGDVGKGALELVGDEAELDEAAYQPPTRTGAVRAAPQKPVPKSSAVQRPVPKSSAARKQAPRVMQAKPKAPPKAPPRARPSSSLPDGRPSPRPSVAQLGAYGCRLAEGLDPRGRSPSCADDEECCEARGEPWASEADEDAVAALGGHEGEEDGDDAGAMEAAEEGEHMQGEEQAAPPCYQDWEADEGEPAEEDRRRRAAGASRASTVLHLASVQVRAWPPCRRERRRSPCWRPRRSSGRGRPRGRRRRASRGWRGPGRRRRPTRRGGPQRRRLRAAAPRAAAASGSQ</sequence>
<feature type="compositionally biased region" description="Low complexity" evidence="1">
    <location>
        <begin position="254"/>
        <end position="267"/>
    </location>
</feature>
<feature type="non-terminal residue" evidence="2">
    <location>
        <position position="650"/>
    </location>
</feature>
<feature type="compositionally biased region" description="Pro residues" evidence="1">
    <location>
        <begin position="432"/>
        <end position="441"/>
    </location>
</feature>
<protein>
    <submittedName>
        <fullName evidence="2">Uncharacterized protein</fullName>
    </submittedName>
</protein>
<dbReference type="Proteomes" id="UP001189429">
    <property type="component" value="Unassembled WGS sequence"/>
</dbReference>
<accession>A0ABN9V9E2</accession>
<feature type="compositionally biased region" description="Pro residues" evidence="1">
    <location>
        <begin position="171"/>
        <end position="181"/>
    </location>
</feature>
<dbReference type="EMBL" id="CAUYUJ010016860">
    <property type="protein sequence ID" value="CAK0869545.1"/>
    <property type="molecule type" value="Genomic_DNA"/>
</dbReference>
<gene>
    <name evidence="2" type="ORF">PCOR1329_LOCUS55866</name>
</gene>
<feature type="compositionally biased region" description="Acidic residues" evidence="1">
    <location>
        <begin position="545"/>
        <end position="554"/>
    </location>
</feature>
<feature type="compositionally biased region" description="Basic residues" evidence="1">
    <location>
        <begin position="586"/>
        <end position="637"/>
    </location>
</feature>
<name>A0ABN9V9E2_9DINO</name>
<feature type="compositionally biased region" description="Pro residues" evidence="1">
    <location>
        <begin position="234"/>
        <end position="244"/>
    </location>
</feature>
<feature type="compositionally biased region" description="Low complexity" evidence="1">
    <location>
        <begin position="638"/>
        <end position="650"/>
    </location>
</feature>
<evidence type="ECO:0000313" key="3">
    <source>
        <dbReference type="Proteomes" id="UP001189429"/>
    </source>
</evidence>
<feature type="region of interest" description="Disordered" evidence="1">
    <location>
        <begin position="338"/>
        <end position="369"/>
    </location>
</feature>
<feature type="compositionally biased region" description="Acidic residues" evidence="1">
    <location>
        <begin position="512"/>
        <end position="526"/>
    </location>
</feature>
<feature type="compositionally biased region" description="Low complexity" evidence="1">
    <location>
        <begin position="159"/>
        <end position="170"/>
    </location>
</feature>
<feature type="compositionally biased region" description="Low complexity" evidence="1">
    <location>
        <begin position="182"/>
        <end position="201"/>
    </location>
</feature>
<evidence type="ECO:0000313" key="2">
    <source>
        <dbReference type="EMBL" id="CAK0869545.1"/>
    </source>
</evidence>
<reference evidence="2" key="1">
    <citation type="submission" date="2023-10" db="EMBL/GenBank/DDBJ databases">
        <authorList>
            <person name="Chen Y."/>
            <person name="Shah S."/>
            <person name="Dougan E. K."/>
            <person name="Thang M."/>
            <person name="Chan C."/>
        </authorList>
    </citation>
    <scope>NUCLEOTIDE SEQUENCE [LARGE SCALE GENOMIC DNA]</scope>
</reference>